<protein>
    <recommendedName>
        <fullName evidence="3 6">Flagellar basal body rod protein FlgB</fullName>
    </recommendedName>
</protein>
<dbReference type="PROSITE" id="PS00588">
    <property type="entry name" value="FLAGELLA_BB_ROD"/>
    <property type="match status" value="1"/>
</dbReference>
<evidence type="ECO:0000256" key="2">
    <source>
        <dbReference type="ARBA" id="ARBA00009677"/>
    </source>
</evidence>
<name>A0ABY1AB32_9LACO</name>
<comment type="subcellular location">
    <subcellularLocation>
        <location evidence="1 6">Bacterial flagellum basal body</location>
    </subcellularLocation>
</comment>
<keyword evidence="8" id="KW-0969">Cilium</keyword>
<evidence type="ECO:0000256" key="1">
    <source>
        <dbReference type="ARBA" id="ARBA00004117"/>
    </source>
</evidence>
<evidence type="ECO:0000256" key="3">
    <source>
        <dbReference type="ARBA" id="ARBA00014376"/>
    </source>
</evidence>
<gene>
    <name evidence="8" type="ORF">SAMN05216431_10542</name>
</gene>
<dbReference type="PIRSF" id="PIRSF002889">
    <property type="entry name" value="Rod_FlgB"/>
    <property type="match status" value="1"/>
</dbReference>
<dbReference type="Pfam" id="PF00460">
    <property type="entry name" value="Flg_bb_rod"/>
    <property type="match status" value="1"/>
</dbReference>
<comment type="similarity">
    <text evidence="2 6">Belongs to the flagella basal body rod proteins family.</text>
</comment>
<dbReference type="InterPro" id="IPR001444">
    <property type="entry name" value="Flag_bb_rod_N"/>
</dbReference>
<keyword evidence="8" id="KW-0966">Cell projection</keyword>
<accession>A0ABY1AB32</accession>
<evidence type="ECO:0000256" key="6">
    <source>
        <dbReference type="PIRNR" id="PIRNR002889"/>
    </source>
</evidence>
<keyword evidence="8" id="KW-0282">Flagellum</keyword>
<organism evidence="8 9">
    <name type="scientific">Ligilactobacillus ruminis</name>
    <dbReference type="NCBI Taxonomy" id="1623"/>
    <lineage>
        <taxon>Bacteria</taxon>
        <taxon>Bacillati</taxon>
        <taxon>Bacillota</taxon>
        <taxon>Bacilli</taxon>
        <taxon>Lactobacillales</taxon>
        <taxon>Lactobacillaceae</taxon>
        <taxon>Ligilactobacillus</taxon>
    </lineage>
</organism>
<dbReference type="InterPro" id="IPR006300">
    <property type="entry name" value="FlgB"/>
</dbReference>
<feature type="domain" description="Flagellar basal body rod protein N-terminal" evidence="7">
    <location>
        <begin position="9"/>
        <end position="34"/>
    </location>
</feature>
<evidence type="ECO:0000313" key="8">
    <source>
        <dbReference type="EMBL" id="SEM60715.1"/>
    </source>
</evidence>
<dbReference type="NCBIfam" id="TIGR01396">
    <property type="entry name" value="FlgB"/>
    <property type="match status" value="1"/>
</dbReference>
<evidence type="ECO:0000313" key="9">
    <source>
        <dbReference type="Proteomes" id="UP000182089"/>
    </source>
</evidence>
<proteinExistence type="inferred from homology"/>
<dbReference type="PANTHER" id="PTHR30435">
    <property type="entry name" value="FLAGELLAR PROTEIN"/>
    <property type="match status" value="1"/>
</dbReference>
<comment type="caution">
    <text evidence="8">The sequence shown here is derived from an EMBL/GenBank/DDBJ whole genome shotgun (WGS) entry which is preliminary data.</text>
</comment>
<keyword evidence="4 6" id="KW-0975">Bacterial flagellum</keyword>
<dbReference type="InterPro" id="IPR019776">
    <property type="entry name" value="Flagellar_basal_body_rod_CS"/>
</dbReference>
<sequence>MDTYGLLKTALNVSQTRSELISNNIANVNTPNYKAQRVVFESQLSQAMNGMSLTETHKNHMQPGGSDVAYVTSRSTGFSKNGNNVDIDTEMVNQAQNSLYYSALTSQLNGRYSMMNYVVTH</sequence>
<reference evidence="8 9" key="1">
    <citation type="submission" date="2016-10" db="EMBL/GenBank/DDBJ databases">
        <authorList>
            <person name="Varghese N."/>
            <person name="Submissions S."/>
        </authorList>
    </citation>
    <scope>NUCLEOTIDE SEQUENCE [LARGE SCALE GENOMIC DNA]</scope>
    <source>
        <strain evidence="8 9">WC1T17</strain>
    </source>
</reference>
<dbReference type="PANTHER" id="PTHR30435:SF19">
    <property type="entry name" value="FLAGELLAR BASAL-BODY ROD PROTEIN FLGG"/>
    <property type="match status" value="1"/>
</dbReference>
<dbReference type="Proteomes" id="UP000182089">
    <property type="component" value="Unassembled WGS sequence"/>
</dbReference>
<evidence type="ECO:0000256" key="5">
    <source>
        <dbReference type="ARBA" id="ARBA00024934"/>
    </source>
</evidence>
<evidence type="ECO:0000259" key="7">
    <source>
        <dbReference type="Pfam" id="PF00460"/>
    </source>
</evidence>
<comment type="function">
    <text evidence="5 6">Structural component of flagellum, the bacterial motility apparatus. Part of the rod structure of flagellar basal body.</text>
</comment>
<comment type="subunit">
    <text evidence="6">The basal body constitutes a major portion of the flagellar organelle and consists of a number of rings mounted on a central rod.</text>
</comment>
<evidence type="ECO:0000256" key="4">
    <source>
        <dbReference type="ARBA" id="ARBA00023143"/>
    </source>
</evidence>
<dbReference type="EMBL" id="FOCC01000005">
    <property type="protein sequence ID" value="SEM60715.1"/>
    <property type="molecule type" value="Genomic_DNA"/>
</dbReference>